<feature type="transmembrane region" description="Helical" evidence="7">
    <location>
        <begin position="131"/>
        <end position="157"/>
    </location>
</feature>
<dbReference type="EMBL" id="FNWT01000011">
    <property type="protein sequence ID" value="SEH66660.1"/>
    <property type="molecule type" value="Genomic_DNA"/>
</dbReference>
<evidence type="ECO:0000313" key="10">
    <source>
        <dbReference type="EMBL" id="SER46988.1"/>
    </source>
</evidence>
<dbReference type="Pfam" id="PF00528">
    <property type="entry name" value="BPD_transp_1"/>
    <property type="match status" value="1"/>
</dbReference>
<comment type="similarity">
    <text evidence="7">Belongs to the binding-protein-dependent transport system permease family.</text>
</comment>
<feature type="transmembrane region" description="Helical" evidence="7">
    <location>
        <begin position="278"/>
        <end position="299"/>
    </location>
</feature>
<reference evidence="10" key="1">
    <citation type="submission" date="2016-10" db="EMBL/GenBank/DDBJ databases">
        <authorList>
            <person name="de Groot N.N."/>
        </authorList>
    </citation>
    <scope>NUCLEOTIDE SEQUENCE [LARGE SCALE GENOMIC DNA]</scope>
    <source>
        <strain evidence="10">KHGC19</strain>
    </source>
</reference>
<dbReference type="InterPro" id="IPR000515">
    <property type="entry name" value="MetI-like"/>
</dbReference>
<reference evidence="11 12" key="2">
    <citation type="submission" date="2016-10" db="EMBL/GenBank/DDBJ databases">
        <authorList>
            <person name="Varghese N."/>
            <person name="Submissions S."/>
        </authorList>
    </citation>
    <scope>NUCLEOTIDE SEQUENCE [LARGE SCALE GENOMIC DNA]</scope>
    <source>
        <strain evidence="11">KHGC19</strain>
        <strain evidence="9 12">WCP15</strain>
    </source>
</reference>
<sequence>MRDFLIKRVLQAVGVVICISAITFFILNVVPGDPVRVMMGDMADEQTIEQVRHNMGLDRPVTEQYVNWFGNMVQGNFGTSYTQNKSVTVLMGTAFAVTAKLAGFAYLFALVFGLVVGVVSAVYHGKWVDRLLMALSIFGISAPAFWVAILVQIVFALNLKWFPLSGVKTAAAFVLPTIALGTRYAASIARVTRTSMMDVLNQDFMRTAEAKGLKTSAIILVHGLRNALIPIITIAGTQLGEIFTGSILIESVFAIPGMGKLLLDAINARDLPLIEGGVMYIAIICVVVYLVVDILYAVVDPRIRLGGEAAE</sequence>
<evidence type="ECO:0000256" key="5">
    <source>
        <dbReference type="ARBA" id="ARBA00022989"/>
    </source>
</evidence>
<keyword evidence="2 7" id="KW-0813">Transport</keyword>
<feature type="transmembrane region" description="Helical" evidence="7">
    <location>
        <begin position="104"/>
        <end position="124"/>
    </location>
</feature>
<feature type="transmembrane region" description="Helical" evidence="7">
    <location>
        <begin position="12"/>
        <end position="30"/>
    </location>
</feature>
<dbReference type="Proteomes" id="UP000199128">
    <property type="component" value="Unassembled WGS sequence"/>
</dbReference>
<evidence type="ECO:0000256" key="3">
    <source>
        <dbReference type="ARBA" id="ARBA00022475"/>
    </source>
</evidence>
<evidence type="ECO:0000256" key="2">
    <source>
        <dbReference type="ARBA" id="ARBA00022448"/>
    </source>
</evidence>
<feature type="domain" description="ABC transmembrane type-1" evidence="8">
    <location>
        <begin position="95"/>
        <end position="296"/>
    </location>
</feature>
<dbReference type="EMBL" id="FOGP01000003">
    <property type="protein sequence ID" value="SER46988.1"/>
    <property type="molecule type" value="Genomic_DNA"/>
</dbReference>
<evidence type="ECO:0000256" key="1">
    <source>
        <dbReference type="ARBA" id="ARBA00004651"/>
    </source>
</evidence>
<evidence type="ECO:0000313" key="11">
    <source>
        <dbReference type="Proteomes" id="UP000199128"/>
    </source>
</evidence>
<dbReference type="CDD" id="cd06261">
    <property type="entry name" value="TM_PBP2"/>
    <property type="match status" value="1"/>
</dbReference>
<dbReference type="PANTHER" id="PTHR43163">
    <property type="entry name" value="DIPEPTIDE TRANSPORT SYSTEM PERMEASE PROTEIN DPPB-RELATED"/>
    <property type="match status" value="1"/>
</dbReference>
<dbReference type="Proteomes" id="UP000199135">
    <property type="component" value="Unassembled WGS sequence"/>
</dbReference>
<dbReference type="GO" id="GO:0005886">
    <property type="term" value="C:plasma membrane"/>
    <property type="evidence" value="ECO:0007669"/>
    <property type="project" value="UniProtKB-SubCell"/>
</dbReference>
<protein>
    <submittedName>
        <fullName evidence="10">Peptide/nickel transport system permease protein</fullName>
    </submittedName>
</protein>
<proteinExistence type="inferred from homology"/>
<dbReference type="RefSeq" id="WP_078687816.1">
    <property type="nucleotide sequence ID" value="NZ_FNWT01000011.1"/>
</dbReference>
<gene>
    <name evidence="10" type="ORF">SAMN05216446_0923</name>
    <name evidence="9" type="ORF">SAMN05216447_11117</name>
</gene>
<evidence type="ECO:0000256" key="4">
    <source>
        <dbReference type="ARBA" id="ARBA00022692"/>
    </source>
</evidence>
<dbReference type="AlphaFoldDB" id="A0A1H9PFQ2"/>
<accession>A0A1H9PFQ2</accession>
<dbReference type="GO" id="GO:0055085">
    <property type="term" value="P:transmembrane transport"/>
    <property type="evidence" value="ECO:0007669"/>
    <property type="project" value="InterPro"/>
</dbReference>
<dbReference type="InterPro" id="IPR035906">
    <property type="entry name" value="MetI-like_sf"/>
</dbReference>
<name>A0A1H9PFQ2_9ACTN</name>
<evidence type="ECO:0000256" key="6">
    <source>
        <dbReference type="ARBA" id="ARBA00023136"/>
    </source>
</evidence>
<evidence type="ECO:0000313" key="12">
    <source>
        <dbReference type="Proteomes" id="UP000199135"/>
    </source>
</evidence>
<keyword evidence="12" id="KW-1185">Reference proteome</keyword>
<keyword evidence="3" id="KW-1003">Cell membrane</keyword>
<keyword evidence="5 7" id="KW-1133">Transmembrane helix</keyword>
<dbReference type="PROSITE" id="PS50928">
    <property type="entry name" value="ABC_TM1"/>
    <property type="match status" value="1"/>
</dbReference>
<dbReference type="Gene3D" id="1.10.3720.10">
    <property type="entry name" value="MetI-like"/>
    <property type="match status" value="1"/>
</dbReference>
<dbReference type="PANTHER" id="PTHR43163:SF6">
    <property type="entry name" value="DIPEPTIDE TRANSPORT SYSTEM PERMEASE PROTEIN DPPB-RELATED"/>
    <property type="match status" value="1"/>
</dbReference>
<evidence type="ECO:0000256" key="7">
    <source>
        <dbReference type="RuleBase" id="RU363032"/>
    </source>
</evidence>
<comment type="subcellular location">
    <subcellularLocation>
        <location evidence="1 7">Cell membrane</location>
        <topology evidence="1 7">Multi-pass membrane protein</topology>
    </subcellularLocation>
</comment>
<evidence type="ECO:0000259" key="8">
    <source>
        <dbReference type="PROSITE" id="PS50928"/>
    </source>
</evidence>
<feature type="transmembrane region" description="Helical" evidence="7">
    <location>
        <begin position="169"/>
        <end position="186"/>
    </location>
</feature>
<keyword evidence="6 7" id="KW-0472">Membrane</keyword>
<keyword evidence="4 7" id="KW-0812">Transmembrane</keyword>
<dbReference type="Pfam" id="PF19300">
    <property type="entry name" value="BPD_transp_1_N"/>
    <property type="match status" value="1"/>
</dbReference>
<evidence type="ECO:0000313" key="9">
    <source>
        <dbReference type="EMBL" id="SEH66660.1"/>
    </source>
</evidence>
<dbReference type="SUPFAM" id="SSF161098">
    <property type="entry name" value="MetI-like"/>
    <property type="match status" value="1"/>
</dbReference>
<organism evidence="10 11">
    <name type="scientific">Parafannyhessea umbonata</name>
    <dbReference type="NCBI Taxonomy" id="604330"/>
    <lineage>
        <taxon>Bacteria</taxon>
        <taxon>Bacillati</taxon>
        <taxon>Actinomycetota</taxon>
        <taxon>Coriobacteriia</taxon>
        <taxon>Coriobacteriales</taxon>
        <taxon>Atopobiaceae</taxon>
        <taxon>Parafannyhessea</taxon>
    </lineage>
</organism>
<dbReference type="InterPro" id="IPR045621">
    <property type="entry name" value="BPD_transp_1_N"/>
</dbReference>